<evidence type="ECO:0000256" key="5">
    <source>
        <dbReference type="ARBA" id="ARBA00022824"/>
    </source>
</evidence>
<feature type="transmembrane region" description="Helical" evidence="18">
    <location>
        <begin position="365"/>
        <end position="389"/>
    </location>
</feature>
<feature type="transmembrane region" description="Helical" evidence="18">
    <location>
        <begin position="246"/>
        <end position="267"/>
    </location>
</feature>
<keyword evidence="11 18" id="KW-0443">Lipid metabolism</keyword>
<keyword evidence="8 18" id="KW-1133">Transmembrane helix</keyword>
<name>A0A292PX27_9PEZI</name>
<keyword evidence="13 18" id="KW-1207">Sterol metabolism</keyword>
<evidence type="ECO:0000256" key="13">
    <source>
        <dbReference type="ARBA" id="ARBA00023166"/>
    </source>
</evidence>
<evidence type="ECO:0000256" key="4">
    <source>
        <dbReference type="ARBA" id="ARBA00022692"/>
    </source>
</evidence>
<evidence type="ECO:0000256" key="15">
    <source>
        <dbReference type="ARBA" id="ARBA00029435"/>
    </source>
</evidence>
<gene>
    <name evidence="20" type="ORF">GSTUAT00004618001</name>
</gene>
<feature type="transmembrane region" description="Helical" evidence="18">
    <location>
        <begin position="111"/>
        <end position="132"/>
    </location>
</feature>
<evidence type="ECO:0000256" key="14">
    <source>
        <dbReference type="ARBA" id="ARBA00023221"/>
    </source>
</evidence>
<evidence type="ECO:0000256" key="17">
    <source>
        <dbReference type="ARBA" id="ARBA00048918"/>
    </source>
</evidence>
<dbReference type="FunFam" id="1.20.120.1630:FF:000003">
    <property type="entry name" value="C-24(28) sterol reductase"/>
    <property type="match status" value="1"/>
</dbReference>
<dbReference type="GO" id="GO:0000246">
    <property type="term" value="F:Delta24(24-1) sterol reductase activity"/>
    <property type="evidence" value="ECO:0007669"/>
    <property type="project" value="UniProtKB-EC"/>
</dbReference>
<keyword evidence="4 18" id="KW-0812">Transmembrane</keyword>
<feature type="transmembrane region" description="Helical" evidence="18">
    <location>
        <begin position="216"/>
        <end position="240"/>
    </location>
</feature>
<dbReference type="Proteomes" id="UP001412239">
    <property type="component" value="Unassembled WGS sequence"/>
</dbReference>
<feature type="transmembrane region" description="Helical" evidence="18">
    <location>
        <begin position="174"/>
        <end position="195"/>
    </location>
</feature>
<dbReference type="PANTHER" id="PTHR21257">
    <property type="entry name" value="DELTA(14)-STEROL REDUCTASE"/>
    <property type="match status" value="1"/>
</dbReference>
<dbReference type="EMBL" id="LN891025">
    <property type="protein sequence ID" value="CUS11341.1"/>
    <property type="molecule type" value="Genomic_DNA"/>
</dbReference>
<keyword evidence="21" id="KW-1185">Reference proteome</keyword>
<evidence type="ECO:0000313" key="20">
    <source>
        <dbReference type="EMBL" id="CUS11341.1"/>
    </source>
</evidence>
<keyword evidence="14 18" id="KW-0753">Steroid metabolism</keyword>
<evidence type="ECO:0000256" key="7">
    <source>
        <dbReference type="ARBA" id="ARBA00022955"/>
    </source>
</evidence>
<evidence type="ECO:0000256" key="8">
    <source>
        <dbReference type="ARBA" id="ARBA00022989"/>
    </source>
</evidence>
<keyword evidence="7 18" id="KW-0752">Steroid biosynthesis</keyword>
<keyword evidence="9 18" id="KW-0560">Oxidoreductase</keyword>
<feature type="compositionally biased region" description="Polar residues" evidence="19">
    <location>
        <begin position="1"/>
        <end position="10"/>
    </location>
</feature>
<evidence type="ECO:0000256" key="19">
    <source>
        <dbReference type="SAM" id="MobiDB-lite"/>
    </source>
</evidence>
<dbReference type="Pfam" id="PF01222">
    <property type="entry name" value="ERG4_ERG24"/>
    <property type="match status" value="1"/>
</dbReference>
<evidence type="ECO:0000256" key="11">
    <source>
        <dbReference type="ARBA" id="ARBA00023098"/>
    </source>
</evidence>
<evidence type="ECO:0000256" key="1">
    <source>
        <dbReference type="ARBA" id="ARBA00004477"/>
    </source>
</evidence>
<keyword evidence="12 18" id="KW-0472">Membrane</keyword>
<dbReference type="PROSITE" id="PS01017">
    <property type="entry name" value="STEROL_REDUCT_1"/>
    <property type="match status" value="1"/>
</dbReference>
<comment type="subcellular location">
    <subcellularLocation>
        <location evidence="1">Endoplasmic reticulum membrane</location>
        <topology evidence="1">Multi-pass membrane protein</topology>
    </subcellularLocation>
</comment>
<evidence type="ECO:0000256" key="18">
    <source>
        <dbReference type="RuleBase" id="RU369120"/>
    </source>
</evidence>
<evidence type="ECO:0000256" key="3">
    <source>
        <dbReference type="ARBA" id="ARBA00022516"/>
    </source>
</evidence>
<keyword evidence="5" id="KW-0256">Endoplasmic reticulum</keyword>
<dbReference type="Gene3D" id="1.20.120.1630">
    <property type="match status" value="1"/>
</dbReference>
<protein>
    <recommendedName>
        <fullName evidence="16 18">Delta(24(24(1)))-sterol reductase</fullName>
        <ecNumber evidence="16 18">1.3.1.71</ecNumber>
    </recommendedName>
    <alternativeName>
        <fullName evidence="18">C-24(28) sterol reductase</fullName>
    </alternativeName>
    <alternativeName>
        <fullName evidence="18">Sterol Delta(24(28))-reductase</fullName>
    </alternativeName>
</protein>
<evidence type="ECO:0000313" key="21">
    <source>
        <dbReference type="Proteomes" id="UP001412239"/>
    </source>
</evidence>
<comment type="catalytic activity">
    <reaction evidence="17">
        <text>ergosterol + NADP(+) = ergosta-5,7,22,24(28)-tetraen-3beta-ol + NADPH + H(+)</text>
        <dbReference type="Rhea" id="RHEA:18501"/>
        <dbReference type="ChEBI" id="CHEBI:15378"/>
        <dbReference type="ChEBI" id="CHEBI:16933"/>
        <dbReference type="ChEBI" id="CHEBI:18249"/>
        <dbReference type="ChEBI" id="CHEBI:57783"/>
        <dbReference type="ChEBI" id="CHEBI:58349"/>
        <dbReference type="EC" id="1.3.1.71"/>
    </reaction>
    <physiologicalReaction direction="right-to-left" evidence="17">
        <dbReference type="Rhea" id="RHEA:18503"/>
    </physiologicalReaction>
</comment>
<dbReference type="GO" id="GO:0006696">
    <property type="term" value="P:ergosterol biosynthetic process"/>
    <property type="evidence" value="ECO:0007669"/>
    <property type="project" value="TreeGrafter"/>
</dbReference>
<evidence type="ECO:0000256" key="2">
    <source>
        <dbReference type="ARBA" id="ARBA00005402"/>
    </source>
</evidence>
<organism evidence="20 21">
    <name type="scientific">Tuber aestivum</name>
    <name type="common">summer truffle</name>
    <dbReference type="NCBI Taxonomy" id="59557"/>
    <lineage>
        <taxon>Eukaryota</taxon>
        <taxon>Fungi</taxon>
        <taxon>Dikarya</taxon>
        <taxon>Ascomycota</taxon>
        <taxon>Pezizomycotina</taxon>
        <taxon>Pezizomycetes</taxon>
        <taxon>Pezizales</taxon>
        <taxon>Tuberaceae</taxon>
        <taxon>Tuber</taxon>
    </lineage>
</organism>
<keyword evidence="10 18" id="KW-0756">Sterol biosynthesis</keyword>
<evidence type="ECO:0000256" key="16">
    <source>
        <dbReference type="ARBA" id="ARBA00038892"/>
    </source>
</evidence>
<evidence type="ECO:0000256" key="10">
    <source>
        <dbReference type="ARBA" id="ARBA00023011"/>
    </source>
</evidence>
<feature type="transmembrane region" description="Helical" evidence="18">
    <location>
        <begin position="395"/>
        <end position="417"/>
    </location>
</feature>
<dbReference type="PANTHER" id="PTHR21257:SF31">
    <property type="entry name" value="DELTA(24(24(1)))-STEROL REDUCTASE ERG4"/>
    <property type="match status" value="1"/>
</dbReference>
<dbReference type="InterPro" id="IPR018083">
    <property type="entry name" value="Sterol_reductase_CS"/>
</dbReference>
<evidence type="ECO:0000256" key="9">
    <source>
        <dbReference type="ARBA" id="ARBA00023002"/>
    </source>
</evidence>
<comment type="pathway">
    <text evidence="15 18">Steroid metabolism; ergosterol biosynthesis.</text>
</comment>
<feature type="region of interest" description="Disordered" evidence="19">
    <location>
        <begin position="1"/>
        <end position="52"/>
    </location>
</feature>
<keyword evidence="3 18" id="KW-0444">Lipid biosynthesis</keyword>
<dbReference type="EC" id="1.3.1.71" evidence="16 18"/>
<comment type="caution">
    <text evidence="18">Lacks conserved residue(s) required for the propagation of feature annotation.</text>
</comment>
<reference evidence="20" key="1">
    <citation type="submission" date="2015-10" db="EMBL/GenBank/DDBJ databases">
        <authorList>
            <person name="Regsiter A."/>
            <person name="william w."/>
        </authorList>
    </citation>
    <scope>NUCLEOTIDE SEQUENCE</scope>
    <source>
        <strain evidence="20">Montdore</strain>
    </source>
</reference>
<evidence type="ECO:0000256" key="12">
    <source>
        <dbReference type="ARBA" id="ARBA00023136"/>
    </source>
</evidence>
<keyword evidence="6" id="KW-0521">NADP</keyword>
<evidence type="ECO:0000256" key="6">
    <source>
        <dbReference type="ARBA" id="ARBA00022857"/>
    </source>
</evidence>
<dbReference type="PROSITE" id="PS01018">
    <property type="entry name" value="STEROL_REDUCT_2"/>
    <property type="match status" value="1"/>
</dbReference>
<dbReference type="GO" id="GO:0005789">
    <property type="term" value="C:endoplasmic reticulum membrane"/>
    <property type="evidence" value="ECO:0007669"/>
    <property type="project" value="UniProtKB-SubCell"/>
</dbReference>
<sequence length="558" mass="63892">MVQTRSQTGKTPRKQEYPGLVPTPAVRRSRPSSVKPTPEPEFEPLTPSPTPEKSAFEVVMEFKLRGMPYGENGSANGSTVPKGPAASDVAARDNLKMGYDHRVDNSGEFEFGGVWGTGLVMVFFPLLMWYMWVGQVYYNSQFPMPEKGEAIGDFAAKLVKLAYECSYPTGKAWLVYWGFLAYQSLLYVTLPGVWAKGNPIPHRNNVRLDYYCNAIWAFYFTIATVIVFHVTRILPITFLVDEFGSLLSVGILSGILVSFVGYFSALYRGAQHRMTGRFVYDFFMGAELNPRIFGLMDLKMFFEIRLPWFILFHVSCAAAVKQYETLGYVTPQVAFFLLAHWLYTNACCKGEELIVTTWDMSHEKWGYMLIFWNMAGVPLTYCHGVLYLVRHDPSIYRWSTGVNVSLYAFLLCAYYVFDTCNSQKNRFRQVEKGTLVVRKAFPQLPWQTLKNPKFIRCKNGGTLLTSGWYGLARKVHYTADFCQLTSWGLICGFASPLPWFLPAFFMTMILHRAWRDTDRCAKKYGADWEEYRRQVPYLFIPVSPCHPSSLSTKLIFRT</sequence>
<comment type="similarity">
    <text evidence="2 18">Belongs to the ERG4/ERG24 family.</text>
</comment>
<accession>A0A292PX27</accession>
<dbReference type="AlphaFoldDB" id="A0A292PX27"/>
<dbReference type="InterPro" id="IPR001171">
    <property type="entry name" value="ERG24_DHCR-like"/>
</dbReference>
<proteinExistence type="inferred from homology"/>